<name>A0AC34G8I5_9BILA</name>
<reference evidence="2" key="1">
    <citation type="submission" date="2022-11" db="UniProtKB">
        <authorList>
            <consortium name="WormBaseParasite"/>
        </authorList>
    </citation>
    <scope>IDENTIFICATION</scope>
</reference>
<sequence length="327" mass="38222">MLDFTIATINECSKNDAEIYGFAQVTKEWRSPVLLTIYGAQSKKDVGQIACGRDTFLMEFIKVFKDSKLKAFIFRIHGTSENADFIRLTRINLELLKMPFVYFTVEEQMRSAILVTANLTLNAVLNNVPSSKLLVMEEDLDQYDEKCVFETVKWIFDKSYTKFYVCQLSFRNYMVRVKYGDKNYPLIICKKEEVLPFKQEVTIPKSFLEFTNASTDHNDIDIIDYRTMEIPKEVHALKVLLEIDASNFMFAYVRGIIFNKFSRLPAQLDAKKFNVPVIGFYGELSFIYLKDENGSYKLLDSWNGMYLYYTLTFNDLFFSVNLEKIFM</sequence>
<protein>
    <submittedName>
        <fullName evidence="2">Uncharacterized protein</fullName>
    </submittedName>
</protein>
<proteinExistence type="predicted"/>
<organism evidence="1 2">
    <name type="scientific">Panagrolaimus sp. ES5</name>
    <dbReference type="NCBI Taxonomy" id="591445"/>
    <lineage>
        <taxon>Eukaryota</taxon>
        <taxon>Metazoa</taxon>
        <taxon>Ecdysozoa</taxon>
        <taxon>Nematoda</taxon>
        <taxon>Chromadorea</taxon>
        <taxon>Rhabditida</taxon>
        <taxon>Tylenchina</taxon>
        <taxon>Panagrolaimomorpha</taxon>
        <taxon>Panagrolaimoidea</taxon>
        <taxon>Panagrolaimidae</taxon>
        <taxon>Panagrolaimus</taxon>
    </lineage>
</organism>
<dbReference type="Proteomes" id="UP000887579">
    <property type="component" value="Unplaced"/>
</dbReference>
<accession>A0AC34G8I5</accession>
<dbReference type="WBParaSite" id="ES5_v2.g25828.t1">
    <property type="protein sequence ID" value="ES5_v2.g25828.t1"/>
    <property type="gene ID" value="ES5_v2.g25828"/>
</dbReference>
<evidence type="ECO:0000313" key="1">
    <source>
        <dbReference type="Proteomes" id="UP000887579"/>
    </source>
</evidence>
<evidence type="ECO:0000313" key="2">
    <source>
        <dbReference type="WBParaSite" id="ES5_v2.g25828.t1"/>
    </source>
</evidence>